<name>A0A0A9CKV1_ARUDO</name>
<reference evidence="1" key="1">
    <citation type="submission" date="2014-09" db="EMBL/GenBank/DDBJ databases">
        <authorList>
            <person name="Magalhaes I.L.F."/>
            <person name="Oliveira U."/>
            <person name="Santos F.R."/>
            <person name="Vidigal T.H.D.A."/>
            <person name="Brescovit A.D."/>
            <person name="Santos A.J."/>
        </authorList>
    </citation>
    <scope>NUCLEOTIDE SEQUENCE</scope>
    <source>
        <tissue evidence="1">Shoot tissue taken approximately 20 cm above the soil surface</tissue>
    </source>
</reference>
<proteinExistence type="predicted"/>
<protein>
    <submittedName>
        <fullName evidence="1">Uncharacterized protein</fullName>
    </submittedName>
</protein>
<reference evidence="1" key="2">
    <citation type="journal article" date="2015" name="Data Brief">
        <title>Shoot transcriptome of the giant reed, Arundo donax.</title>
        <authorList>
            <person name="Barrero R.A."/>
            <person name="Guerrero F.D."/>
            <person name="Moolhuijzen P."/>
            <person name="Goolsby J.A."/>
            <person name="Tidwell J."/>
            <person name="Bellgard S.E."/>
            <person name="Bellgard M.I."/>
        </authorList>
    </citation>
    <scope>NUCLEOTIDE SEQUENCE</scope>
    <source>
        <tissue evidence="1">Shoot tissue taken approximately 20 cm above the soil surface</tissue>
    </source>
</reference>
<dbReference type="EMBL" id="GBRH01223870">
    <property type="protein sequence ID" value="JAD74025.1"/>
    <property type="molecule type" value="Transcribed_RNA"/>
</dbReference>
<evidence type="ECO:0000313" key="1">
    <source>
        <dbReference type="EMBL" id="JAD74025.1"/>
    </source>
</evidence>
<dbReference type="AlphaFoldDB" id="A0A0A9CKV1"/>
<sequence length="48" mass="5749">MSQRERSKFKFNCKSLFFQKRKIGPGQDFWQSVVTQVVAVIRDSTYEF</sequence>
<organism evidence="1">
    <name type="scientific">Arundo donax</name>
    <name type="common">Giant reed</name>
    <name type="synonym">Donax arundinaceus</name>
    <dbReference type="NCBI Taxonomy" id="35708"/>
    <lineage>
        <taxon>Eukaryota</taxon>
        <taxon>Viridiplantae</taxon>
        <taxon>Streptophyta</taxon>
        <taxon>Embryophyta</taxon>
        <taxon>Tracheophyta</taxon>
        <taxon>Spermatophyta</taxon>
        <taxon>Magnoliopsida</taxon>
        <taxon>Liliopsida</taxon>
        <taxon>Poales</taxon>
        <taxon>Poaceae</taxon>
        <taxon>PACMAD clade</taxon>
        <taxon>Arundinoideae</taxon>
        <taxon>Arundineae</taxon>
        <taxon>Arundo</taxon>
    </lineage>
</organism>
<accession>A0A0A9CKV1</accession>